<dbReference type="RefSeq" id="WP_213235277.1">
    <property type="nucleotide sequence ID" value="NZ_JAHBCL010000003.1"/>
</dbReference>
<name>A0ABS5PKU5_9FIRM</name>
<proteinExistence type="predicted"/>
<gene>
    <name evidence="1" type="ORF">KHM83_02205</name>
</gene>
<dbReference type="Proteomes" id="UP000746471">
    <property type="component" value="Unassembled WGS sequence"/>
</dbReference>
<comment type="caution">
    <text evidence="1">The sequence shown here is derived from an EMBL/GenBank/DDBJ whole genome shotgun (WGS) entry which is preliminary data.</text>
</comment>
<organism evidence="1 2">
    <name type="scientific">Fusibacter paucivorans</name>
    <dbReference type="NCBI Taxonomy" id="76009"/>
    <lineage>
        <taxon>Bacteria</taxon>
        <taxon>Bacillati</taxon>
        <taxon>Bacillota</taxon>
        <taxon>Clostridia</taxon>
        <taxon>Eubacteriales</taxon>
        <taxon>Eubacteriales Family XII. Incertae Sedis</taxon>
        <taxon>Fusibacter</taxon>
    </lineage>
</organism>
<protein>
    <submittedName>
        <fullName evidence="1">Uncharacterized protein</fullName>
    </submittedName>
</protein>
<evidence type="ECO:0000313" key="2">
    <source>
        <dbReference type="Proteomes" id="UP000746471"/>
    </source>
</evidence>
<evidence type="ECO:0000313" key="1">
    <source>
        <dbReference type="EMBL" id="MBS7525487.1"/>
    </source>
</evidence>
<accession>A0ABS5PKU5</accession>
<sequence>MKQYTKTIGLSGAMYTKSFDKIKHHKNKVRELNEATVAKAFLEGDATIQVIFEETGDTFIIDAFSSDESIKKYLGKAFIK</sequence>
<reference evidence="1 2" key="1">
    <citation type="submission" date="2021-05" db="EMBL/GenBank/DDBJ databases">
        <title>Fusibacter ferrireducens sp. nov., an anaerobic, sulfur- and Fe-reducing bacterium isolated from the mangrove sediment.</title>
        <authorList>
            <person name="Qiu D."/>
        </authorList>
    </citation>
    <scope>NUCLEOTIDE SEQUENCE [LARGE SCALE GENOMIC DNA]</scope>
    <source>
        <strain evidence="1 2">DSM 12116</strain>
    </source>
</reference>
<keyword evidence="2" id="KW-1185">Reference proteome</keyword>
<dbReference type="EMBL" id="JAHBCL010000003">
    <property type="protein sequence ID" value="MBS7525487.1"/>
    <property type="molecule type" value="Genomic_DNA"/>
</dbReference>